<comment type="caution">
    <text evidence="1">The sequence shown here is derived from an EMBL/GenBank/DDBJ whole genome shotgun (WGS) entry which is preliminary data.</text>
</comment>
<proteinExistence type="predicted"/>
<keyword evidence="2" id="KW-1185">Reference proteome</keyword>
<organism evidence="1 2">
    <name type="scientific">Coptis chinensis</name>
    <dbReference type="NCBI Taxonomy" id="261450"/>
    <lineage>
        <taxon>Eukaryota</taxon>
        <taxon>Viridiplantae</taxon>
        <taxon>Streptophyta</taxon>
        <taxon>Embryophyta</taxon>
        <taxon>Tracheophyta</taxon>
        <taxon>Spermatophyta</taxon>
        <taxon>Magnoliopsida</taxon>
        <taxon>Ranunculales</taxon>
        <taxon>Ranunculaceae</taxon>
        <taxon>Coptidoideae</taxon>
        <taxon>Coptis</taxon>
    </lineage>
</organism>
<protein>
    <submittedName>
        <fullName evidence="1">Uncharacterized protein</fullName>
    </submittedName>
</protein>
<dbReference type="SUPFAM" id="SSF56219">
    <property type="entry name" value="DNase I-like"/>
    <property type="match status" value="1"/>
</dbReference>
<dbReference type="Gene3D" id="3.60.10.10">
    <property type="entry name" value="Endonuclease/exonuclease/phosphatase"/>
    <property type="match status" value="1"/>
</dbReference>
<dbReference type="InterPro" id="IPR036691">
    <property type="entry name" value="Endo/exonu/phosph_ase_sf"/>
</dbReference>
<name>A0A835LU27_9MAGN</name>
<dbReference type="Proteomes" id="UP000631114">
    <property type="component" value="Unassembled WGS sequence"/>
</dbReference>
<sequence length="294" mass="33771">KVRGDQPHHIDVEDLPVLTTKGNMPSIKISKKAVERGRLYYKYCPMGRLDFNKIKLDEVRSIAATMWRPQGDWKIIPLEEADKLLNGNWVDQGEEEEWQVETKKGYKHQWQNVRGMKRQGPWHFIEELVLEHNPCFLCIAEPLIKPPTVLPPLFSRLGLSSNFLHNDTPPRVGNLWLFWKDELTVDHVNVSHQQITVKVGNFLISFLHANSSYGTQRGLWQELGSLGNTVDAWAVVGDSNILSSVTESREGRSPCINAMNEFNSFIHSNALLDSTTCGFKYSWCNKRWGNKRML</sequence>
<dbReference type="AlphaFoldDB" id="A0A835LU27"/>
<gene>
    <name evidence="1" type="ORF">IFM89_035325</name>
</gene>
<evidence type="ECO:0000313" key="2">
    <source>
        <dbReference type="Proteomes" id="UP000631114"/>
    </source>
</evidence>
<evidence type="ECO:0000313" key="1">
    <source>
        <dbReference type="EMBL" id="KAF9603354.1"/>
    </source>
</evidence>
<accession>A0A835LU27</accession>
<reference evidence="1 2" key="1">
    <citation type="submission" date="2020-10" db="EMBL/GenBank/DDBJ databases">
        <title>The Coptis chinensis genome and diversification of protoberbering-type alkaloids.</title>
        <authorList>
            <person name="Wang B."/>
            <person name="Shu S."/>
            <person name="Song C."/>
            <person name="Liu Y."/>
        </authorList>
    </citation>
    <scope>NUCLEOTIDE SEQUENCE [LARGE SCALE GENOMIC DNA]</scope>
    <source>
        <strain evidence="1">HL-2020</strain>
        <tissue evidence="1">Leaf</tissue>
    </source>
</reference>
<feature type="non-terminal residue" evidence="1">
    <location>
        <position position="1"/>
    </location>
</feature>
<dbReference type="EMBL" id="JADFTS010000006">
    <property type="protein sequence ID" value="KAF9603354.1"/>
    <property type="molecule type" value="Genomic_DNA"/>
</dbReference>